<gene>
    <name evidence="1" type="ORF">RDB_LOCUS95995</name>
</gene>
<evidence type="ECO:0000313" key="2">
    <source>
        <dbReference type="Proteomes" id="UP000663888"/>
    </source>
</evidence>
<name>A0A8H3BUR2_9AGAM</name>
<reference evidence="1" key="1">
    <citation type="submission" date="2021-01" db="EMBL/GenBank/DDBJ databases">
        <authorList>
            <person name="Kaushik A."/>
        </authorList>
    </citation>
    <scope>NUCLEOTIDE SEQUENCE</scope>
    <source>
        <strain evidence="1">AG4-R118</strain>
    </source>
</reference>
<accession>A0A8H3BUR2</accession>
<dbReference type="Proteomes" id="UP000663888">
    <property type="component" value="Unassembled WGS sequence"/>
</dbReference>
<organism evidence="1 2">
    <name type="scientific">Rhizoctonia solani</name>
    <dbReference type="NCBI Taxonomy" id="456999"/>
    <lineage>
        <taxon>Eukaryota</taxon>
        <taxon>Fungi</taxon>
        <taxon>Dikarya</taxon>
        <taxon>Basidiomycota</taxon>
        <taxon>Agaricomycotina</taxon>
        <taxon>Agaricomycetes</taxon>
        <taxon>Cantharellales</taxon>
        <taxon>Ceratobasidiaceae</taxon>
        <taxon>Rhizoctonia</taxon>
    </lineage>
</organism>
<sequence>MSLSYPYTPFPFNVTAISPLFQLSPLSSNGTSMGWVPSCITPECMPTASWSTSAVNATLSFQYWGVGVAFDGKVQGNTTVQLVRDDVQHEWKPSGETLFNLLSKPTDQFFQHNVTLKVIDASPNALLTVTRARVNGSSYGDFYLYTDRWVLPSNEDRLKYTGFVPQSSVAHAESSTTYVSSSAGDSVSMQFNGSALLVYGPCGPTNGLMRISIDGQQEVVNTSKPFASNDCLLIQSWGLPEVLHELLIENVDGGKLGIDRLDFFRFQTQVIPGVRTPVSAVAVPIFIGSRQTANELA</sequence>
<protein>
    <submittedName>
        <fullName evidence="1">Uncharacterized protein</fullName>
    </submittedName>
</protein>
<dbReference type="Gene3D" id="2.60.120.260">
    <property type="entry name" value="Galactose-binding domain-like"/>
    <property type="match status" value="1"/>
</dbReference>
<evidence type="ECO:0000313" key="1">
    <source>
        <dbReference type="EMBL" id="CAE6464392.1"/>
    </source>
</evidence>
<dbReference type="AlphaFoldDB" id="A0A8H3BUR2"/>
<comment type="caution">
    <text evidence="1">The sequence shown here is derived from an EMBL/GenBank/DDBJ whole genome shotgun (WGS) entry which is preliminary data.</text>
</comment>
<proteinExistence type="predicted"/>
<dbReference type="EMBL" id="CAJMWX010001061">
    <property type="protein sequence ID" value="CAE6464392.1"/>
    <property type="molecule type" value="Genomic_DNA"/>
</dbReference>